<evidence type="ECO:0000259" key="5">
    <source>
        <dbReference type="Pfam" id="PF00465"/>
    </source>
</evidence>
<dbReference type="FunFam" id="3.40.50.1970:FF:000003">
    <property type="entry name" value="Alcohol dehydrogenase, iron-containing"/>
    <property type="match status" value="1"/>
</dbReference>
<proteinExistence type="inferred from homology"/>
<dbReference type="CDD" id="cd14861">
    <property type="entry name" value="Fe-ADH-like"/>
    <property type="match status" value="1"/>
</dbReference>
<dbReference type="InterPro" id="IPR056798">
    <property type="entry name" value="ADH_Fe_C"/>
</dbReference>
<gene>
    <name evidence="7" type="primary">mdh_2</name>
    <name evidence="7" type="ORF">NCTC11370_01137</name>
</gene>
<dbReference type="RefSeq" id="WP_010653356.1">
    <property type="nucleotide sequence ID" value="NZ_JAPHOO010000001.1"/>
</dbReference>
<keyword evidence="3 7" id="KW-0560">Oxidoreductase</keyword>
<dbReference type="STRING" id="1094715.GCA_000236165_01284"/>
<dbReference type="InterPro" id="IPR018211">
    <property type="entry name" value="ADH_Fe_CS"/>
</dbReference>
<dbReference type="GO" id="GO:0050093">
    <property type="term" value="F:methanol dehydrogenase (NAD+) activity"/>
    <property type="evidence" value="ECO:0007669"/>
    <property type="project" value="UniProtKB-EC"/>
</dbReference>
<dbReference type="Gene3D" id="1.20.1090.10">
    <property type="entry name" value="Dehydroquinate synthase-like - alpha domain"/>
    <property type="match status" value="1"/>
</dbReference>
<reference evidence="7 8" key="1">
    <citation type="submission" date="2018-06" db="EMBL/GenBank/DDBJ databases">
        <authorList>
            <consortium name="Pathogen Informatics"/>
            <person name="Doyle S."/>
        </authorList>
    </citation>
    <scope>NUCLEOTIDE SEQUENCE [LARGE SCALE GENOMIC DNA]</scope>
    <source>
        <strain evidence="7 8">NCTC11370</strain>
    </source>
</reference>
<evidence type="ECO:0000313" key="7">
    <source>
        <dbReference type="EMBL" id="STO21076.1"/>
    </source>
</evidence>
<evidence type="ECO:0000313" key="8">
    <source>
        <dbReference type="Proteomes" id="UP000254554"/>
    </source>
</evidence>
<comment type="cofactor">
    <cofactor evidence="1">
        <name>Fe cation</name>
        <dbReference type="ChEBI" id="CHEBI:24875"/>
    </cofactor>
</comment>
<name>A0A377G8E2_9GAMM</name>
<dbReference type="InterPro" id="IPR039697">
    <property type="entry name" value="Alcohol_dehydrogenase_Fe"/>
</dbReference>
<dbReference type="Pfam" id="PF00465">
    <property type="entry name" value="Fe-ADH"/>
    <property type="match status" value="1"/>
</dbReference>
<comment type="similarity">
    <text evidence="2">Belongs to the iron-containing alcohol dehydrogenase family.</text>
</comment>
<dbReference type="Gene3D" id="3.40.50.1970">
    <property type="match status" value="1"/>
</dbReference>
<dbReference type="GeneID" id="93292266"/>
<evidence type="ECO:0000256" key="3">
    <source>
        <dbReference type="ARBA" id="ARBA00023002"/>
    </source>
</evidence>
<dbReference type="EMBL" id="UGGT01000001">
    <property type="protein sequence ID" value="STO21076.1"/>
    <property type="molecule type" value="Genomic_DNA"/>
</dbReference>
<dbReference type="SUPFAM" id="SSF56796">
    <property type="entry name" value="Dehydroquinate synthase-like"/>
    <property type="match status" value="1"/>
</dbReference>
<dbReference type="InterPro" id="IPR001670">
    <property type="entry name" value="ADH_Fe/GldA"/>
</dbReference>
<sequence>MSTLLLKANWNYPTSIKVGAGRARELIEACSSLGIKSPLLVTDNNLAKLPMIETALIRCQEAGLQCALFADIKANPTGENVLAGVDAYRNGRHDGVIAFGGGSALDAAKAIALMVGQNRSLWDFEDVGDNWQRVNVTHIAPVIALPSTAGTGSEVGRASVITDTQQQRKKIIFHPKMIPSIVILDPELTVALPLQITAATGMDALSHCLEAYSAPNYHPMAEGIALEGIRLIKKHLPRVIQNGNDLDARTQMLVASMMGATAFQRGLGAMHALAHPLGAIYDAHHGRLNAILMPYVLQANRSEIEQKIIRLASYLDIDNGFDGFLDWILQLREKLGIEHSLSEIGIDARDLGRIAIMATEDPSAQSNPILFTEQQYKNILTAAIHGDYKHHLGTVAIRLAEGTLGEL</sequence>
<evidence type="ECO:0000256" key="2">
    <source>
        <dbReference type="ARBA" id="ARBA00007358"/>
    </source>
</evidence>
<feature type="domain" description="Alcohol dehydrogenase iron-type/glycerol dehydrogenase GldA" evidence="5">
    <location>
        <begin position="13"/>
        <end position="186"/>
    </location>
</feature>
<protein>
    <submittedName>
        <fullName evidence="7">NAD-dependent methanol dehydrogenase</fullName>
        <ecNumber evidence="7">1.1.1.244</ecNumber>
    </submittedName>
</protein>
<evidence type="ECO:0000256" key="1">
    <source>
        <dbReference type="ARBA" id="ARBA00001962"/>
    </source>
</evidence>
<organism evidence="7 8">
    <name type="scientific">Fluoribacter dumoffii</name>
    <dbReference type="NCBI Taxonomy" id="463"/>
    <lineage>
        <taxon>Bacteria</taxon>
        <taxon>Pseudomonadati</taxon>
        <taxon>Pseudomonadota</taxon>
        <taxon>Gammaproteobacteria</taxon>
        <taxon>Legionellales</taxon>
        <taxon>Legionellaceae</taxon>
        <taxon>Fluoribacter</taxon>
    </lineage>
</organism>
<dbReference type="PROSITE" id="PS00913">
    <property type="entry name" value="ADH_IRON_1"/>
    <property type="match status" value="1"/>
</dbReference>
<dbReference type="PANTHER" id="PTHR11496:SF102">
    <property type="entry name" value="ALCOHOL DEHYDROGENASE 4"/>
    <property type="match status" value="1"/>
</dbReference>
<keyword evidence="4" id="KW-0520">NAD</keyword>
<dbReference type="OrthoDB" id="9815791at2"/>
<evidence type="ECO:0000256" key="4">
    <source>
        <dbReference type="ARBA" id="ARBA00023027"/>
    </source>
</evidence>
<dbReference type="PANTHER" id="PTHR11496">
    <property type="entry name" value="ALCOHOL DEHYDROGENASE"/>
    <property type="match status" value="1"/>
</dbReference>
<evidence type="ECO:0000259" key="6">
    <source>
        <dbReference type="Pfam" id="PF25137"/>
    </source>
</evidence>
<dbReference type="FunFam" id="1.20.1090.10:FF:000001">
    <property type="entry name" value="Aldehyde-alcohol dehydrogenase"/>
    <property type="match status" value="1"/>
</dbReference>
<keyword evidence="8" id="KW-1185">Reference proteome</keyword>
<dbReference type="GO" id="GO:0046872">
    <property type="term" value="F:metal ion binding"/>
    <property type="evidence" value="ECO:0007669"/>
    <property type="project" value="InterPro"/>
</dbReference>
<feature type="domain" description="Fe-containing alcohol dehydrogenase-like C-terminal" evidence="6">
    <location>
        <begin position="197"/>
        <end position="383"/>
    </location>
</feature>
<dbReference type="Pfam" id="PF25137">
    <property type="entry name" value="ADH_Fe_C"/>
    <property type="match status" value="1"/>
</dbReference>
<dbReference type="EC" id="1.1.1.244" evidence="7"/>
<dbReference type="Proteomes" id="UP000254554">
    <property type="component" value="Unassembled WGS sequence"/>
</dbReference>
<accession>A0A377G8E2</accession>
<dbReference type="AlphaFoldDB" id="A0A377G8E2"/>